<sequence length="255" mass="28576">MLPTLRFLHSMRELEFLRLALSEGLMFTDHEAAYVPASSTAEWEELSAGVTVLLKQRLAALGKPWQSLSEGRRETLMSGIGSMRGKIPMICFTEIPEGRQLWFQQFTFGRYGVVVSRSWLERNGGDRVLYVGENSELSRRLYRVIATFMASTVLLGQDGEPVFSHHSFPPILDLLACMEQRSNLAELEWRIPGHHGFHSGQRATGRRLPLPLGDVEAVLVKEASEVAEVERLMRTLPGSNSLPSLPLVIHQPAVL</sequence>
<dbReference type="KEGG" id="hcz:G9Q37_10340"/>
<keyword evidence="2" id="KW-1185">Reference proteome</keyword>
<accession>A0A6G8IH90</accession>
<dbReference type="EMBL" id="CP049989">
    <property type="protein sequence ID" value="QIM52513.1"/>
    <property type="molecule type" value="Genomic_DNA"/>
</dbReference>
<reference evidence="1 2" key="1">
    <citation type="submission" date="2020-03" db="EMBL/GenBank/DDBJ databases">
        <title>Hydrogenophaga sp. nov. isolated from cyanobacterial mat.</title>
        <authorList>
            <person name="Thorat V."/>
            <person name="Kirdat K."/>
            <person name="Tiwarekar B."/>
            <person name="Costa E.D."/>
            <person name="Yadav A."/>
        </authorList>
    </citation>
    <scope>NUCLEOTIDE SEQUENCE [LARGE SCALE GENOMIC DNA]</scope>
    <source>
        <strain evidence="1 2">BA0156</strain>
    </source>
</reference>
<evidence type="ECO:0000313" key="1">
    <source>
        <dbReference type="EMBL" id="QIM52513.1"/>
    </source>
</evidence>
<dbReference type="AlphaFoldDB" id="A0A6G8IH90"/>
<gene>
    <name evidence="1" type="ORF">G9Q37_10340</name>
</gene>
<dbReference type="RefSeq" id="WP_166227115.1">
    <property type="nucleotide sequence ID" value="NZ_CP049989.1"/>
</dbReference>
<evidence type="ECO:0000313" key="2">
    <source>
        <dbReference type="Proteomes" id="UP000503162"/>
    </source>
</evidence>
<name>A0A6G8IH90_9BURK</name>
<organism evidence="1 2">
    <name type="scientific">Hydrogenophaga crocea</name>
    <dbReference type="NCBI Taxonomy" id="2716225"/>
    <lineage>
        <taxon>Bacteria</taxon>
        <taxon>Pseudomonadati</taxon>
        <taxon>Pseudomonadota</taxon>
        <taxon>Betaproteobacteria</taxon>
        <taxon>Burkholderiales</taxon>
        <taxon>Comamonadaceae</taxon>
        <taxon>Hydrogenophaga</taxon>
    </lineage>
</organism>
<proteinExistence type="predicted"/>
<protein>
    <submittedName>
        <fullName evidence="1">Uncharacterized protein</fullName>
    </submittedName>
</protein>
<dbReference type="Pfam" id="PF10899">
    <property type="entry name" value="AbiGi"/>
    <property type="match status" value="1"/>
</dbReference>
<dbReference type="Proteomes" id="UP000503162">
    <property type="component" value="Chromosome"/>
</dbReference>
<dbReference type="InterPro" id="IPR021223">
    <property type="entry name" value="AbiGi"/>
</dbReference>